<evidence type="ECO:0000259" key="1">
    <source>
        <dbReference type="Pfam" id="PF01323"/>
    </source>
</evidence>
<dbReference type="EMBL" id="JAWCUD010000001">
    <property type="protein sequence ID" value="MDU0199809.1"/>
    <property type="molecule type" value="Genomic_DNA"/>
</dbReference>
<dbReference type="Proteomes" id="UP001260980">
    <property type="component" value="Unassembled WGS sequence"/>
</dbReference>
<gene>
    <name evidence="2" type="ORF">RQP52_01845</name>
</gene>
<protein>
    <submittedName>
        <fullName evidence="2">DsbA family oxidoreductase</fullName>
    </submittedName>
</protein>
<dbReference type="PANTHER" id="PTHR13887">
    <property type="entry name" value="GLUTATHIONE S-TRANSFERASE KAPPA"/>
    <property type="match status" value="1"/>
</dbReference>
<dbReference type="PANTHER" id="PTHR13887:SF41">
    <property type="entry name" value="THIOREDOXIN SUPERFAMILY PROTEIN"/>
    <property type="match status" value="1"/>
</dbReference>
<dbReference type="SUPFAM" id="SSF52833">
    <property type="entry name" value="Thioredoxin-like"/>
    <property type="match status" value="1"/>
</dbReference>
<proteinExistence type="predicted"/>
<name>A0ABU3R6Y1_9BACL</name>
<dbReference type="RefSeq" id="WP_315949116.1">
    <property type="nucleotide sequence ID" value="NZ_JAWCUD010000001.1"/>
</dbReference>
<evidence type="ECO:0000313" key="2">
    <source>
        <dbReference type="EMBL" id="MDU0199809.1"/>
    </source>
</evidence>
<sequence>MIIEIFEDIVCPWCRIGKKNLEDALANFTAEPVEVHYRAFQLDPYTPTEGSPFRELMHQKMRADEDRLNGMLQQVTQAGKASGLHFDFSKVEKMPNTLKAHQLIAISPKELKKPVVDALFKAYFEDGKDVGNLDELLTVAEQLGMDREKTRSLLDAKEGLEQVEDDLEFARQAGVTGVPFFVINRKYALTGAQPSATLLQAIEQISAEQPDENENETES</sequence>
<reference evidence="2 3" key="1">
    <citation type="submission" date="2023-10" db="EMBL/GenBank/DDBJ databases">
        <title>Paenibacillus strain PFR10 Genome sequencing and assembly.</title>
        <authorList>
            <person name="Kim I."/>
        </authorList>
    </citation>
    <scope>NUCLEOTIDE SEQUENCE [LARGE SCALE GENOMIC DNA]</scope>
    <source>
        <strain evidence="2 3">PFR10</strain>
    </source>
</reference>
<keyword evidence="3" id="KW-1185">Reference proteome</keyword>
<dbReference type="CDD" id="cd03024">
    <property type="entry name" value="DsbA_FrnE"/>
    <property type="match status" value="1"/>
</dbReference>
<dbReference type="Gene3D" id="3.40.30.10">
    <property type="entry name" value="Glutaredoxin"/>
    <property type="match status" value="1"/>
</dbReference>
<evidence type="ECO:0000313" key="3">
    <source>
        <dbReference type="Proteomes" id="UP001260980"/>
    </source>
</evidence>
<feature type="domain" description="DSBA-like thioredoxin" evidence="1">
    <location>
        <begin position="3"/>
        <end position="202"/>
    </location>
</feature>
<dbReference type="InterPro" id="IPR036249">
    <property type="entry name" value="Thioredoxin-like_sf"/>
</dbReference>
<comment type="caution">
    <text evidence="2">The sequence shown here is derived from an EMBL/GenBank/DDBJ whole genome shotgun (WGS) entry which is preliminary data.</text>
</comment>
<organism evidence="2 3">
    <name type="scientific">Paenibacillus violae</name>
    <dbReference type="NCBI Taxonomy" id="3077234"/>
    <lineage>
        <taxon>Bacteria</taxon>
        <taxon>Bacillati</taxon>
        <taxon>Bacillota</taxon>
        <taxon>Bacilli</taxon>
        <taxon>Bacillales</taxon>
        <taxon>Paenibacillaceae</taxon>
        <taxon>Paenibacillus</taxon>
    </lineage>
</organism>
<dbReference type="InterPro" id="IPR001853">
    <property type="entry name" value="DSBA-like_thioredoxin_dom"/>
</dbReference>
<dbReference type="Pfam" id="PF01323">
    <property type="entry name" value="DSBA"/>
    <property type="match status" value="1"/>
</dbReference>
<accession>A0ABU3R6Y1</accession>